<proteinExistence type="predicted"/>
<reference evidence="4 5" key="1">
    <citation type="submission" date="2024-07" db="EMBL/GenBank/DDBJ databases">
        <title>Section-level genome sequencing and comparative genomics of Aspergillus sections Usti and Cavernicolus.</title>
        <authorList>
            <consortium name="Lawrence Berkeley National Laboratory"/>
            <person name="Nybo J.L."/>
            <person name="Vesth T.C."/>
            <person name="Theobald S."/>
            <person name="Frisvad J.C."/>
            <person name="Larsen T.O."/>
            <person name="Kjaerboelling I."/>
            <person name="Rothschild-Mancinelli K."/>
            <person name="Lyhne E.K."/>
            <person name="Kogle M.E."/>
            <person name="Barry K."/>
            <person name="Clum A."/>
            <person name="Na H."/>
            <person name="Ledsgaard L."/>
            <person name="Lin J."/>
            <person name="Lipzen A."/>
            <person name="Kuo A."/>
            <person name="Riley R."/>
            <person name="Mondo S."/>
            <person name="Labutti K."/>
            <person name="Haridas S."/>
            <person name="Pangalinan J."/>
            <person name="Salamov A.A."/>
            <person name="Simmons B.A."/>
            <person name="Magnuson J.K."/>
            <person name="Chen J."/>
            <person name="Drula E."/>
            <person name="Henrissat B."/>
            <person name="Wiebenga A."/>
            <person name="Lubbers R.J."/>
            <person name="Gomes A.C."/>
            <person name="Makela M.R."/>
            <person name="Stajich J."/>
            <person name="Grigoriev I.V."/>
            <person name="Mortensen U.H."/>
            <person name="De Vries R.P."/>
            <person name="Baker S.E."/>
            <person name="Andersen M.R."/>
        </authorList>
    </citation>
    <scope>NUCLEOTIDE SEQUENCE [LARGE SCALE GENOMIC DNA]</scope>
    <source>
        <strain evidence="4 5">CBS 123904</strain>
    </source>
</reference>
<protein>
    <submittedName>
        <fullName evidence="4">Ankyrin repeat-containing domain protein</fullName>
    </submittedName>
</protein>
<evidence type="ECO:0000256" key="1">
    <source>
        <dbReference type="ARBA" id="ARBA00022737"/>
    </source>
</evidence>
<dbReference type="EMBL" id="JBFXLU010000406">
    <property type="protein sequence ID" value="KAL2827273.1"/>
    <property type="molecule type" value="Genomic_DNA"/>
</dbReference>
<evidence type="ECO:0000256" key="3">
    <source>
        <dbReference type="PROSITE-ProRule" id="PRU00023"/>
    </source>
</evidence>
<keyword evidence="2 3" id="KW-0040">ANK repeat</keyword>
<keyword evidence="1" id="KW-0677">Repeat</keyword>
<comment type="caution">
    <text evidence="4">The sequence shown here is derived from an EMBL/GenBank/DDBJ whole genome shotgun (WGS) entry which is preliminary data.</text>
</comment>
<dbReference type="Pfam" id="PF13857">
    <property type="entry name" value="Ank_5"/>
    <property type="match status" value="1"/>
</dbReference>
<dbReference type="InterPro" id="IPR036770">
    <property type="entry name" value="Ankyrin_rpt-contain_sf"/>
</dbReference>
<organism evidence="4 5">
    <name type="scientific">Aspergillus pseudoustus</name>
    <dbReference type="NCBI Taxonomy" id="1810923"/>
    <lineage>
        <taxon>Eukaryota</taxon>
        <taxon>Fungi</taxon>
        <taxon>Dikarya</taxon>
        <taxon>Ascomycota</taxon>
        <taxon>Pezizomycotina</taxon>
        <taxon>Eurotiomycetes</taxon>
        <taxon>Eurotiomycetidae</taxon>
        <taxon>Eurotiales</taxon>
        <taxon>Aspergillaceae</taxon>
        <taxon>Aspergillus</taxon>
        <taxon>Aspergillus subgen. Nidulantes</taxon>
    </lineage>
</organism>
<dbReference type="SMART" id="SM00248">
    <property type="entry name" value="ANK"/>
    <property type="match status" value="12"/>
</dbReference>
<feature type="repeat" description="ANK" evidence="3">
    <location>
        <begin position="216"/>
        <end position="248"/>
    </location>
</feature>
<evidence type="ECO:0000313" key="5">
    <source>
        <dbReference type="Proteomes" id="UP001610446"/>
    </source>
</evidence>
<accession>A0ABR4IHM2</accession>
<feature type="repeat" description="ANK" evidence="3">
    <location>
        <begin position="172"/>
        <end position="204"/>
    </location>
</feature>
<dbReference type="InterPro" id="IPR002110">
    <property type="entry name" value="Ankyrin_rpt"/>
</dbReference>
<dbReference type="PROSITE" id="PS50297">
    <property type="entry name" value="ANK_REP_REGION"/>
    <property type="match status" value="3"/>
</dbReference>
<dbReference type="PROSITE" id="PS50088">
    <property type="entry name" value="ANK_REPEAT"/>
    <property type="match status" value="4"/>
</dbReference>
<dbReference type="PANTHER" id="PTHR24198:SF165">
    <property type="entry name" value="ANKYRIN REPEAT-CONTAINING PROTEIN-RELATED"/>
    <property type="match status" value="1"/>
</dbReference>
<feature type="repeat" description="ANK" evidence="3">
    <location>
        <begin position="249"/>
        <end position="282"/>
    </location>
</feature>
<evidence type="ECO:0000313" key="4">
    <source>
        <dbReference type="EMBL" id="KAL2827273.1"/>
    </source>
</evidence>
<keyword evidence="5" id="KW-1185">Reference proteome</keyword>
<dbReference type="Pfam" id="PF12796">
    <property type="entry name" value="Ank_2"/>
    <property type="match status" value="2"/>
</dbReference>
<gene>
    <name evidence="4" type="ORF">BJY01DRAFT_241202</name>
</gene>
<dbReference type="Gene3D" id="1.25.40.20">
    <property type="entry name" value="Ankyrin repeat-containing domain"/>
    <property type="match status" value="4"/>
</dbReference>
<evidence type="ECO:0000256" key="2">
    <source>
        <dbReference type="ARBA" id="ARBA00023043"/>
    </source>
</evidence>
<feature type="repeat" description="ANK" evidence="3">
    <location>
        <begin position="283"/>
        <end position="316"/>
    </location>
</feature>
<dbReference type="Proteomes" id="UP001610446">
    <property type="component" value="Unassembled WGS sequence"/>
</dbReference>
<dbReference type="PANTHER" id="PTHR24198">
    <property type="entry name" value="ANKYRIN REPEAT AND PROTEIN KINASE DOMAIN-CONTAINING PROTEIN"/>
    <property type="match status" value="1"/>
</dbReference>
<name>A0ABR4IHM2_9EURO</name>
<dbReference type="SUPFAM" id="SSF48403">
    <property type="entry name" value="Ankyrin repeat"/>
    <property type="match status" value="2"/>
</dbReference>
<sequence>MVKKLTKDYQYDVNKIYGTRTPLIDAIQYKRNAVVDFLLAKRQICINRQTSNGQCALWCAAALRQACIMRSLLQRDGIKVDTIDHNHYLIPLCVAIALGQGQSGHSLIFHAISGNHPRILKVILKDSNTSLTIHDRQGNTLLIYSVRKDQPAITDVLFRHLSQSHVDGRDRLDRTALWHAVRGGNVDLVQLLLEKGAATGARDINRIPLLGRGAGWGQSFLCSAAARGSSETLQVLLEHGWDVNEVDKEGMTPLHLASARGHRSTVMALLNNAQVKVNARDRTASTALHEAAAGGHLEVVKLLLAEENININAKDRHARTPLWLATAGEYEPVVVRLLAEPNIAVNAEGREVIVRGQSTSLHHVVQKRNMRIIQLLLAILTINPNLTDLGEIDINQTCWGSSPILESVAGSQVGVLIQLLACGQRLNINAQSYNRESILSIAARRGHLQVVNRILCDPRADRRSVDDRGRTALWWAAYTVVDSDGDSALDAATSQYHFPTVQILHDHYSRLTGPNIP</sequence>